<comment type="caution">
    <text evidence="2">The sequence shown here is derived from an EMBL/GenBank/DDBJ whole genome shotgun (WGS) entry which is preliminary data.</text>
</comment>
<reference evidence="2" key="1">
    <citation type="submission" date="2021-02" db="EMBL/GenBank/DDBJ databases">
        <authorList>
            <person name="Nieuwenhuis M."/>
            <person name="Van De Peppel L.J.J."/>
        </authorList>
    </citation>
    <scope>NUCLEOTIDE SEQUENCE</scope>
    <source>
        <strain evidence="2">D49</strain>
    </source>
</reference>
<dbReference type="EMBL" id="JABCKI010000093">
    <property type="protein sequence ID" value="KAG5652846.1"/>
    <property type="molecule type" value="Genomic_DNA"/>
</dbReference>
<evidence type="ECO:0000256" key="1">
    <source>
        <dbReference type="SAM" id="MobiDB-lite"/>
    </source>
</evidence>
<name>A0A9P7KMR2_9AGAR</name>
<feature type="region of interest" description="Disordered" evidence="1">
    <location>
        <begin position="145"/>
        <end position="212"/>
    </location>
</feature>
<evidence type="ECO:0000313" key="2">
    <source>
        <dbReference type="EMBL" id="KAG5652846.1"/>
    </source>
</evidence>
<proteinExistence type="predicted"/>
<organism evidence="2 3">
    <name type="scientific">Sphagnurus paluster</name>
    <dbReference type="NCBI Taxonomy" id="117069"/>
    <lineage>
        <taxon>Eukaryota</taxon>
        <taxon>Fungi</taxon>
        <taxon>Dikarya</taxon>
        <taxon>Basidiomycota</taxon>
        <taxon>Agaricomycotina</taxon>
        <taxon>Agaricomycetes</taxon>
        <taxon>Agaricomycetidae</taxon>
        <taxon>Agaricales</taxon>
        <taxon>Tricholomatineae</taxon>
        <taxon>Lyophyllaceae</taxon>
        <taxon>Sphagnurus</taxon>
    </lineage>
</organism>
<feature type="region of interest" description="Disordered" evidence="1">
    <location>
        <begin position="1"/>
        <end position="28"/>
    </location>
</feature>
<gene>
    <name evidence="2" type="ORF">H0H81_003408</name>
</gene>
<reference evidence="2" key="2">
    <citation type="submission" date="2021-10" db="EMBL/GenBank/DDBJ databases">
        <title>Phylogenomics reveals ancestral predisposition of the termite-cultivated fungus Termitomyces towards a domesticated lifestyle.</title>
        <authorList>
            <person name="Auxier B."/>
            <person name="Grum-Grzhimaylo A."/>
            <person name="Cardenas M.E."/>
            <person name="Lodge J.D."/>
            <person name="Laessoe T."/>
            <person name="Pedersen O."/>
            <person name="Smith M.E."/>
            <person name="Kuyper T.W."/>
            <person name="Franco-Molano E.A."/>
            <person name="Baroni T.J."/>
            <person name="Aanen D.K."/>
        </authorList>
    </citation>
    <scope>NUCLEOTIDE SEQUENCE</scope>
    <source>
        <strain evidence="2">D49</strain>
    </source>
</reference>
<protein>
    <submittedName>
        <fullName evidence="2">Uncharacterized protein</fullName>
    </submittedName>
</protein>
<sequence>MAIARARSPSAHDTEVARSPPPPSTNKDVRYVRREMVGRISDGIEIRADVAEASALLERAMSVYKNAALEFREMSLIRRTTERHLVSKMKEVRTIYDGMQLMENEEDKVAWSDFVENMEAYKREQKAMEKEEEIQKQLAERERMEEESRAIRAQHQWVEEDVSQNPDAMRRPQSNEGEGWYYLPPGADLELEDEPVGMKRKRPDYEPEYAEV</sequence>
<accession>A0A9P7KMR2</accession>
<evidence type="ECO:0000313" key="3">
    <source>
        <dbReference type="Proteomes" id="UP000717328"/>
    </source>
</evidence>
<keyword evidence="3" id="KW-1185">Reference proteome</keyword>
<dbReference type="AlphaFoldDB" id="A0A9P7KMR2"/>
<dbReference type="Proteomes" id="UP000717328">
    <property type="component" value="Unassembled WGS sequence"/>
</dbReference>